<evidence type="ECO:0000259" key="3">
    <source>
        <dbReference type="Pfam" id="PF00884"/>
    </source>
</evidence>
<organism evidence="4 5">
    <name type="scientific">Pollutimonas subterranea</name>
    <dbReference type="NCBI Taxonomy" id="2045210"/>
    <lineage>
        <taxon>Bacteria</taxon>
        <taxon>Pseudomonadati</taxon>
        <taxon>Pseudomonadota</taxon>
        <taxon>Betaproteobacteria</taxon>
        <taxon>Burkholderiales</taxon>
        <taxon>Alcaligenaceae</taxon>
        <taxon>Pollutimonas</taxon>
    </lineage>
</organism>
<reference evidence="4 5" key="1">
    <citation type="submission" date="2017-10" db="EMBL/GenBank/DDBJ databases">
        <title>Two draft genome sequences of Pusillimonas sp. strains isolated from a nitrate- and radionuclide-contaminated groundwater in Russia.</title>
        <authorList>
            <person name="Grouzdev D.S."/>
            <person name="Tourova T.P."/>
            <person name="Goeva M.A."/>
            <person name="Babich T.L."/>
            <person name="Sokolova D.S."/>
            <person name="Abdullin R."/>
            <person name="Poltaraus A.B."/>
            <person name="Toshchakov S.V."/>
            <person name="Nazina T.N."/>
        </authorList>
    </citation>
    <scope>NUCLEOTIDE SEQUENCE [LARGE SCALE GENOMIC DNA]</scope>
    <source>
        <strain evidence="4 5">JR1/69-3-13</strain>
    </source>
</reference>
<feature type="domain" description="Sulfatase N-terminal" evidence="3">
    <location>
        <begin position="33"/>
        <end position="468"/>
    </location>
</feature>
<dbReference type="InterPro" id="IPR017850">
    <property type="entry name" value="Alkaline_phosphatase_core_sf"/>
</dbReference>
<dbReference type="Pfam" id="PF00884">
    <property type="entry name" value="Sulfatase"/>
    <property type="match status" value="1"/>
</dbReference>
<evidence type="ECO:0000313" key="4">
    <source>
        <dbReference type="EMBL" id="PLC51965.1"/>
    </source>
</evidence>
<dbReference type="PANTHER" id="PTHR42693">
    <property type="entry name" value="ARYLSULFATASE FAMILY MEMBER"/>
    <property type="match status" value="1"/>
</dbReference>
<keyword evidence="2" id="KW-0732">Signal</keyword>
<feature type="signal peptide" evidence="2">
    <location>
        <begin position="1"/>
        <end position="21"/>
    </location>
</feature>
<comment type="similarity">
    <text evidence="1">Belongs to the sulfatase family.</text>
</comment>
<dbReference type="SUPFAM" id="SSF53649">
    <property type="entry name" value="Alkaline phosphatase-like"/>
    <property type="match status" value="1"/>
</dbReference>
<dbReference type="GO" id="GO:0004065">
    <property type="term" value="F:arylsulfatase activity"/>
    <property type="evidence" value="ECO:0007669"/>
    <property type="project" value="TreeGrafter"/>
</dbReference>
<dbReference type="Gene3D" id="3.40.720.10">
    <property type="entry name" value="Alkaline Phosphatase, subunit A"/>
    <property type="match status" value="1"/>
</dbReference>
<evidence type="ECO:0000256" key="2">
    <source>
        <dbReference type="SAM" id="SignalP"/>
    </source>
</evidence>
<dbReference type="EMBL" id="PDNW01000001">
    <property type="protein sequence ID" value="PLC51965.1"/>
    <property type="molecule type" value="Genomic_DNA"/>
</dbReference>
<dbReference type="PANTHER" id="PTHR42693:SF33">
    <property type="entry name" value="ARYLSULFATASE"/>
    <property type="match status" value="1"/>
</dbReference>
<protein>
    <recommendedName>
        <fullName evidence="3">Sulfatase N-terminal domain-containing protein</fullName>
    </recommendedName>
</protein>
<gene>
    <name evidence="4" type="ORF">CR159_02140</name>
</gene>
<dbReference type="AlphaFoldDB" id="A0A2N4UAA9"/>
<dbReference type="Proteomes" id="UP000234190">
    <property type="component" value="Unassembled WGS sequence"/>
</dbReference>
<sequence length="721" mass="77314">MPALLAAILSVFILASCDSSGGEVASDKGPQPPNILFVVLDDLGVDQLSAFGYGGLIPSQVPRTPNIDAIAHVGVRFRNAWSMPTCTPSRATFFQGRYPFRTDVKNAIVASDLANSQVSPFEITTPKLLKEKGYVNAVIGKMHLSGSNLNPANNPFGDGVMHELGWDYFEGYLDGGPYPIDKTAGGANHVSGAVYGCGFVPNVNNDPTHGADSGACYKPNGSCTAISTASTATPGLACLEGGGIFDPGQSCRASVPAYLDFNLQNGYYTSELIINQPDGGVEVLPPSDARSRGYRSTLETDRAVAWVKQQKLGQPWMLSVGYSAIHTPLQPPPASLLPGDALKIGAYTCSSDLQEQRQLTNHMLEAMDKEIGRLLVETGIARYAKDGTLDYRPENSNTVVVVMADNGTYGPSVKLPFNLTRAKGFPYQSGVWVPLIVAGPMVKEPGREVPHMVSSVDMYSLFSELAGIDLQKTLPESLQVDAKPVLAYLTEPGRESIRDTNYTETGTNIASSNASAPPPCVIPTSNMCVQVFPQKGICEDQSGTWYGPGGVAGPQGLGSCCAVNDYLVAQGESPVDILPNSQKAIRNDFYKLVRIDRLNCASQQIESADEFYQVDQAAPLPKLDNALSNLLALPNMTPEAQQNYAALQSKLSALLDSRTVCPGDGNLDLMVDDADIENWKHYSTLNGGRSSWYDFNHDGLTNEADRSVIEQNMGKDCRPSS</sequence>
<evidence type="ECO:0000256" key="1">
    <source>
        <dbReference type="ARBA" id="ARBA00008779"/>
    </source>
</evidence>
<accession>A0A2N4UAA9</accession>
<evidence type="ECO:0000313" key="5">
    <source>
        <dbReference type="Proteomes" id="UP000234190"/>
    </source>
</evidence>
<keyword evidence="5" id="KW-1185">Reference proteome</keyword>
<dbReference type="InterPro" id="IPR050738">
    <property type="entry name" value="Sulfatase"/>
</dbReference>
<dbReference type="InterPro" id="IPR000917">
    <property type="entry name" value="Sulfatase_N"/>
</dbReference>
<feature type="chain" id="PRO_5014930735" description="Sulfatase N-terminal domain-containing protein" evidence="2">
    <location>
        <begin position="22"/>
        <end position="721"/>
    </location>
</feature>
<comment type="caution">
    <text evidence="4">The sequence shown here is derived from an EMBL/GenBank/DDBJ whole genome shotgun (WGS) entry which is preliminary data.</text>
</comment>
<dbReference type="OrthoDB" id="9766107at2"/>
<proteinExistence type="inferred from homology"/>
<name>A0A2N4UAA9_9BURK</name>